<organism evidence="10 11">
    <name type="scientific">Acididesulfobacter guangdongensis</name>
    <dbReference type="NCBI Taxonomy" id="2597225"/>
    <lineage>
        <taxon>Bacteria</taxon>
        <taxon>Deltaproteobacteria</taxon>
        <taxon>Candidatus Acidulodesulfobacterales</taxon>
        <taxon>Candidatus Acididesulfobacter</taxon>
    </lineage>
</organism>
<dbReference type="Gene3D" id="3.40.50.2000">
    <property type="entry name" value="Glycogen Phosphorylase B"/>
    <property type="match status" value="2"/>
</dbReference>
<evidence type="ECO:0000259" key="8">
    <source>
        <dbReference type="Pfam" id="PF00534"/>
    </source>
</evidence>
<evidence type="ECO:0000313" key="10">
    <source>
        <dbReference type="EMBL" id="RZD15859.1"/>
    </source>
</evidence>
<feature type="domain" description="Glycosyl transferase family 1" evidence="8">
    <location>
        <begin position="311"/>
        <end position="467"/>
    </location>
</feature>
<evidence type="ECO:0000256" key="5">
    <source>
        <dbReference type="ARBA" id="ARBA00022679"/>
    </source>
</evidence>
<dbReference type="InterPro" id="IPR001296">
    <property type="entry name" value="Glyco_trans_1"/>
</dbReference>
<protein>
    <recommendedName>
        <fullName evidence="7">Glycogen synthase</fullName>
        <ecNumber evidence="7">2.4.1.21</ecNumber>
    </recommendedName>
    <alternativeName>
        <fullName evidence="7">Starch [bacterial glycogen] synthase</fullName>
    </alternativeName>
</protein>
<evidence type="ECO:0000256" key="2">
    <source>
        <dbReference type="ARBA" id="ARBA00002764"/>
    </source>
</evidence>
<sequence length="502" mass="56816">MNNFNDEIWFVAPEMAPLVKAGGLGDVIGSLPKYLMKLGMNVKVVIPAYKFIDYAQFVQFEENLPAGRVYFGDIPFDFGIKKAKTKDGIPLIFVEQDHFFGRDDVYGPHGGTVGYRDNLWRFSLLAHAAVHCMKILGIPKIVHSHDWSGGLVPAIIKQTFNENDRPKIVFTVHNLGYQGVYPIDDLYDIGIDFKFNSSDAFEHFGTFNALKGGLLLSDAVTTVSPSYADEITMPHRGFGLDGELRHLRENGKLSGILNGIDEEYWNPKNDGFLNVNFNGKDRPYNFNDYDSWKNFKEENKKALFSEIGLKFKKNSSGKQLPVLGIVSRLTEEKGIDVFIDTLFNWNDFPFHVLILGTGKHFIEKKALYLQEFYKDKVYAKIGRFDEALAHKIYASSDIFIMPSRTEPCGLSQMISMRYGGVILAGDTGGLHDTVVDLNRDNEHGSGIAVQHIDTHAISWALDRLYNLYYEKDWGQFVINSANSDFSWNASALKYIDLYNKIL</sequence>
<dbReference type="GO" id="GO:0005978">
    <property type="term" value="P:glycogen biosynthetic process"/>
    <property type="evidence" value="ECO:0007669"/>
    <property type="project" value="UniProtKB-UniRule"/>
</dbReference>
<evidence type="ECO:0000256" key="7">
    <source>
        <dbReference type="HAMAP-Rule" id="MF_00484"/>
    </source>
</evidence>
<proteinExistence type="inferred from homology"/>
<dbReference type="PANTHER" id="PTHR45825">
    <property type="entry name" value="GRANULE-BOUND STARCH SYNTHASE 1, CHLOROPLASTIC/AMYLOPLASTIC"/>
    <property type="match status" value="1"/>
</dbReference>
<dbReference type="InterPro" id="IPR011835">
    <property type="entry name" value="GS/SS"/>
</dbReference>
<comment type="function">
    <text evidence="2 7">Synthesizes alpha-1,4-glucan chains using ADP-glucose.</text>
</comment>
<feature type="domain" description="Starch synthase catalytic" evidence="9">
    <location>
        <begin position="8"/>
        <end position="246"/>
    </location>
</feature>
<keyword evidence="4 7" id="KW-0328">Glycosyltransferase</keyword>
<evidence type="ECO:0000256" key="1">
    <source>
        <dbReference type="ARBA" id="ARBA00001478"/>
    </source>
</evidence>
<dbReference type="EC" id="2.4.1.21" evidence="7"/>
<evidence type="ECO:0000256" key="6">
    <source>
        <dbReference type="ARBA" id="ARBA00023056"/>
    </source>
</evidence>
<name>A0A519BF18_ACIG2</name>
<dbReference type="CDD" id="cd03791">
    <property type="entry name" value="GT5_Glycogen_synthase_DULL1-like"/>
    <property type="match status" value="1"/>
</dbReference>
<comment type="catalytic activity">
    <reaction evidence="1 7">
        <text>[(1-&gt;4)-alpha-D-glucosyl](n) + ADP-alpha-D-glucose = [(1-&gt;4)-alpha-D-glucosyl](n+1) + ADP + H(+)</text>
        <dbReference type="Rhea" id="RHEA:18189"/>
        <dbReference type="Rhea" id="RHEA-COMP:9584"/>
        <dbReference type="Rhea" id="RHEA-COMP:9587"/>
        <dbReference type="ChEBI" id="CHEBI:15378"/>
        <dbReference type="ChEBI" id="CHEBI:15444"/>
        <dbReference type="ChEBI" id="CHEBI:57498"/>
        <dbReference type="ChEBI" id="CHEBI:456216"/>
        <dbReference type="EC" id="2.4.1.21"/>
    </reaction>
</comment>
<dbReference type="UniPathway" id="UPA00164"/>
<comment type="similarity">
    <text evidence="3 7">Belongs to the glycosyltransferase 1 family. Bacterial/plant glycogen synthase subfamily.</text>
</comment>
<reference evidence="10 11" key="1">
    <citation type="journal article" date="2019" name="ISME J.">
        <title>Insights into ecological role of a new deltaproteobacterial order Candidatus Acidulodesulfobacterales by metagenomics and metatranscriptomics.</title>
        <authorList>
            <person name="Tan S."/>
            <person name="Liu J."/>
            <person name="Fang Y."/>
            <person name="Hedlund B.P."/>
            <person name="Lian Z.H."/>
            <person name="Huang L.Y."/>
            <person name="Li J.T."/>
            <person name="Huang L.N."/>
            <person name="Li W.J."/>
            <person name="Jiang H.C."/>
            <person name="Dong H.L."/>
            <person name="Shu W.S."/>
        </authorList>
    </citation>
    <scope>NUCLEOTIDE SEQUENCE [LARGE SCALE GENOMIC DNA]</scope>
    <source>
        <strain evidence="10">AP2</strain>
    </source>
</reference>
<evidence type="ECO:0000259" key="9">
    <source>
        <dbReference type="Pfam" id="PF08323"/>
    </source>
</evidence>
<evidence type="ECO:0000256" key="3">
    <source>
        <dbReference type="ARBA" id="ARBA00010281"/>
    </source>
</evidence>
<evidence type="ECO:0000313" key="11">
    <source>
        <dbReference type="Proteomes" id="UP000316562"/>
    </source>
</evidence>
<dbReference type="EMBL" id="SGBC01000003">
    <property type="protein sequence ID" value="RZD15859.1"/>
    <property type="molecule type" value="Genomic_DNA"/>
</dbReference>
<feature type="binding site" evidence="7">
    <location>
        <position position="20"/>
    </location>
    <ligand>
        <name>ADP-alpha-D-glucose</name>
        <dbReference type="ChEBI" id="CHEBI:57498"/>
    </ligand>
</feature>
<dbReference type="Proteomes" id="UP000316562">
    <property type="component" value="Unassembled WGS sequence"/>
</dbReference>
<evidence type="ECO:0000256" key="4">
    <source>
        <dbReference type="ARBA" id="ARBA00022676"/>
    </source>
</evidence>
<dbReference type="Pfam" id="PF00534">
    <property type="entry name" value="Glycos_transf_1"/>
    <property type="match status" value="1"/>
</dbReference>
<dbReference type="HAMAP" id="MF_00484">
    <property type="entry name" value="Glycogen_synth"/>
    <property type="match status" value="1"/>
</dbReference>
<keyword evidence="5 7" id="KW-0808">Transferase</keyword>
<gene>
    <name evidence="7" type="primary">glgA</name>
    <name evidence="10" type="ORF">EVJ46_06575</name>
</gene>
<dbReference type="SUPFAM" id="SSF53756">
    <property type="entry name" value="UDP-Glycosyltransferase/glycogen phosphorylase"/>
    <property type="match status" value="1"/>
</dbReference>
<dbReference type="GO" id="GO:0004373">
    <property type="term" value="F:alpha-1,4-glucan glucosyltransferase (UDP-glucose donor) activity"/>
    <property type="evidence" value="ECO:0007669"/>
    <property type="project" value="InterPro"/>
</dbReference>
<dbReference type="PANTHER" id="PTHR45825:SF11">
    <property type="entry name" value="ALPHA AMYLASE DOMAIN-CONTAINING PROTEIN"/>
    <property type="match status" value="1"/>
</dbReference>
<dbReference type="GO" id="GO:0009011">
    <property type="term" value="F:alpha-1,4-glucan glucosyltransferase (ADP-glucose donor) activity"/>
    <property type="evidence" value="ECO:0007669"/>
    <property type="project" value="UniProtKB-UniRule"/>
</dbReference>
<keyword evidence="6 7" id="KW-0320">Glycogen biosynthesis</keyword>
<accession>A0A519BF18</accession>
<dbReference type="Pfam" id="PF08323">
    <property type="entry name" value="Glyco_transf_5"/>
    <property type="match status" value="1"/>
</dbReference>
<dbReference type="AlphaFoldDB" id="A0A519BF18"/>
<dbReference type="InterPro" id="IPR013534">
    <property type="entry name" value="Starch_synth_cat_dom"/>
</dbReference>
<dbReference type="NCBIfam" id="TIGR02095">
    <property type="entry name" value="glgA"/>
    <property type="match status" value="1"/>
</dbReference>
<comment type="caution">
    <text evidence="10">The sequence shown here is derived from an EMBL/GenBank/DDBJ whole genome shotgun (WGS) entry which is preliminary data.</text>
</comment>
<comment type="pathway">
    <text evidence="7">Glycan biosynthesis; glycogen biosynthesis.</text>
</comment>